<dbReference type="Proteomes" id="UP000663866">
    <property type="component" value="Unassembled WGS sequence"/>
</dbReference>
<evidence type="ECO:0008006" key="3">
    <source>
        <dbReference type="Google" id="ProtNLM"/>
    </source>
</evidence>
<sequence>MATVRPKQPCVKCDKGPGIAMCGGCEKWFCRKHFMEHRDSLGEEMDRVGQQHDLLHKQLAEDNVMHAFHLRINKWENSSINKIRQVAEKARTDLEKYLNNTKTELKNSLGKIRVELATSRESDDYTETDLTNWIENLNKMRQLLEKPSSTDILENDQSLPLICVGSLKKIEFVSYDSAINTDYASDSLPVIVPVQVHEVQVQVHEVQVQVHEVQGSVEKCFLHQGSGKFGNVSSADIRIEENGCVAVCQPNCSTWPEVRGTQLYSSGVHQIQIKMEQLVHGMFGITSSSTPIQNIAFAAKSSCFWYAGNNDVRLYGSSHKDYGGYDGNIRVGHTVELRINCNERKIALFNKTTSKLYEISVDINNCPFPWVLSISIAGATRLRII</sequence>
<gene>
    <name evidence="1" type="ORF">OVN521_LOCUS18584</name>
</gene>
<dbReference type="Gene3D" id="2.60.120.920">
    <property type="match status" value="1"/>
</dbReference>
<comment type="caution">
    <text evidence="1">The sequence shown here is derived from an EMBL/GenBank/DDBJ whole genome shotgun (WGS) entry which is preliminary data.</text>
</comment>
<reference evidence="1" key="1">
    <citation type="submission" date="2021-02" db="EMBL/GenBank/DDBJ databases">
        <authorList>
            <person name="Nowell W R."/>
        </authorList>
    </citation>
    <scope>NUCLEOTIDE SEQUENCE</scope>
</reference>
<organism evidence="1 2">
    <name type="scientific">Rotaria magnacalcarata</name>
    <dbReference type="NCBI Taxonomy" id="392030"/>
    <lineage>
        <taxon>Eukaryota</taxon>
        <taxon>Metazoa</taxon>
        <taxon>Spiralia</taxon>
        <taxon>Gnathifera</taxon>
        <taxon>Rotifera</taxon>
        <taxon>Eurotatoria</taxon>
        <taxon>Bdelloidea</taxon>
        <taxon>Philodinida</taxon>
        <taxon>Philodinidae</taxon>
        <taxon>Rotaria</taxon>
    </lineage>
</organism>
<dbReference type="InterPro" id="IPR043136">
    <property type="entry name" value="B30.2/SPRY_sf"/>
</dbReference>
<evidence type="ECO:0000313" key="2">
    <source>
        <dbReference type="Proteomes" id="UP000663866"/>
    </source>
</evidence>
<dbReference type="SUPFAM" id="SSF49899">
    <property type="entry name" value="Concanavalin A-like lectins/glucanases"/>
    <property type="match status" value="1"/>
</dbReference>
<dbReference type="EMBL" id="CAJOBG010003396">
    <property type="protein sequence ID" value="CAF4060713.1"/>
    <property type="molecule type" value="Genomic_DNA"/>
</dbReference>
<accession>A0A819SC12</accession>
<evidence type="ECO:0000313" key="1">
    <source>
        <dbReference type="EMBL" id="CAF4060713.1"/>
    </source>
</evidence>
<protein>
    <recommendedName>
        <fullName evidence="3">B box-type domain-containing protein</fullName>
    </recommendedName>
</protein>
<keyword evidence="2" id="KW-1185">Reference proteome</keyword>
<dbReference type="InterPro" id="IPR013320">
    <property type="entry name" value="ConA-like_dom_sf"/>
</dbReference>
<proteinExistence type="predicted"/>
<dbReference type="AlphaFoldDB" id="A0A819SC12"/>
<name>A0A819SC12_9BILA</name>